<keyword evidence="1" id="KW-0472">Membrane</keyword>
<feature type="transmembrane region" description="Helical" evidence="1">
    <location>
        <begin position="5"/>
        <end position="23"/>
    </location>
</feature>
<dbReference type="AlphaFoldDB" id="A0A4R6IKY4"/>
<dbReference type="RefSeq" id="WP_133554325.1">
    <property type="nucleotide sequence ID" value="NZ_SNWM01000002.1"/>
</dbReference>
<reference evidence="2 3" key="1">
    <citation type="submission" date="2019-03" db="EMBL/GenBank/DDBJ databases">
        <title>Genomic Encyclopedia of Archaeal and Bacterial Type Strains, Phase II (KMG-II): from individual species to whole genera.</title>
        <authorList>
            <person name="Goeker M."/>
        </authorList>
    </citation>
    <scope>NUCLEOTIDE SEQUENCE [LARGE SCALE GENOMIC DNA]</scope>
    <source>
        <strain evidence="2 3">DSM 19034</strain>
    </source>
</reference>
<feature type="transmembrane region" description="Helical" evidence="1">
    <location>
        <begin position="29"/>
        <end position="53"/>
    </location>
</feature>
<keyword evidence="1" id="KW-0812">Transmembrane</keyword>
<dbReference type="EMBL" id="SNWM01000002">
    <property type="protein sequence ID" value="TDO22723.1"/>
    <property type="molecule type" value="Genomic_DNA"/>
</dbReference>
<evidence type="ECO:0000256" key="1">
    <source>
        <dbReference type="SAM" id="Phobius"/>
    </source>
</evidence>
<keyword evidence="3" id="KW-1185">Reference proteome</keyword>
<organism evidence="2 3">
    <name type="scientific">Pedobacter duraquae</name>
    <dbReference type="NCBI Taxonomy" id="425511"/>
    <lineage>
        <taxon>Bacteria</taxon>
        <taxon>Pseudomonadati</taxon>
        <taxon>Bacteroidota</taxon>
        <taxon>Sphingobacteriia</taxon>
        <taxon>Sphingobacteriales</taxon>
        <taxon>Sphingobacteriaceae</taxon>
        <taxon>Pedobacter</taxon>
    </lineage>
</organism>
<evidence type="ECO:0000313" key="2">
    <source>
        <dbReference type="EMBL" id="TDO22723.1"/>
    </source>
</evidence>
<sequence>MKITLYLIVTVIALCLISFWYQVYIMGKYYMHAGLFLTIFGALAPVAVIYISYLSIRQIKRN</sequence>
<accession>A0A4R6IKY4</accession>
<evidence type="ECO:0000313" key="3">
    <source>
        <dbReference type="Proteomes" id="UP000295499"/>
    </source>
</evidence>
<protein>
    <submittedName>
        <fullName evidence="2">Uncharacterized protein</fullName>
    </submittedName>
</protein>
<dbReference type="Proteomes" id="UP000295499">
    <property type="component" value="Unassembled WGS sequence"/>
</dbReference>
<keyword evidence="1" id="KW-1133">Transmembrane helix</keyword>
<proteinExistence type="predicted"/>
<comment type="caution">
    <text evidence="2">The sequence shown here is derived from an EMBL/GenBank/DDBJ whole genome shotgun (WGS) entry which is preliminary data.</text>
</comment>
<name>A0A4R6IKY4_9SPHI</name>
<dbReference type="OrthoDB" id="773361at2"/>
<gene>
    <name evidence="2" type="ORF">CLV32_1704</name>
</gene>